<keyword evidence="2" id="KW-1185">Reference proteome</keyword>
<protein>
    <submittedName>
        <fullName evidence="1">Uncharacterized protein</fullName>
    </submittedName>
</protein>
<dbReference type="Proteomes" id="UP001589789">
    <property type="component" value="Unassembled WGS sequence"/>
</dbReference>
<organism evidence="1 2">
    <name type="scientific">Muricoccus vinaceus</name>
    <dbReference type="NCBI Taxonomy" id="424704"/>
    <lineage>
        <taxon>Bacteria</taxon>
        <taxon>Pseudomonadati</taxon>
        <taxon>Pseudomonadota</taxon>
        <taxon>Alphaproteobacteria</taxon>
        <taxon>Acetobacterales</taxon>
        <taxon>Roseomonadaceae</taxon>
        <taxon>Muricoccus</taxon>
    </lineage>
</organism>
<comment type="caution">
    <text evidence="1">The sequence shown here is derived from an EMBL/GenBank/DDBJ whole genome shotgun (WGS) entry which is preliminary data.</text>
</comment>
<dbReference type="RefSeq" id="WP_377054540.1">
    <property type="nucleotide sequence ID" value="NZ_JBHLVZ010000083.1"/>
</dbReference>
<evidence type="ECO:0000313" key="1">
    <source>
        <dbReference type="EMBL" id="MFC0388283.1"/>
    </source>
</evidence>
<dbReference type="EMBL" id="JBHLVZ010000083">
    <property type="protein sequence ID" value="MFC0388283.1"/>
    <property type="molecule type" value="Genomic_DNA"/>
</dbReference>
<gene>
    <name evidence="1" type="ORF">ACFFIC_22485</name>
</gene>
<sequence>MRARAAGRATTPRRALAWAGWVLLEVVEGAAITVALAGGYTLKRRLGIDVFPGRDMLPDGTIEAVIGAVWRWMAG</sequence>
<name>A0ABV6IXF2_9PROT</name>
<proteinExistence type="predicted"/>
<evidence type="ECO:0000313" key="2">
    <source>
        <dbReference type="Proteomes" id="UP001589789"/>
    </source>
</evidence>
<accession>A0ABV6IXF2</accession>
<reference evidence="1 2" key="1">
    <citation type="submission" date="2024-09" db="EMBL/GenBank/DDBJ databases">
        <authorList>
            <person name="Sun Q."/>
            <person name="Mori K."/>
        </authorList>
    </citation>
    <scope>NUCLEOTIDE SEQUENCE [LARGE SCALE GENOMIC DNA]</scope>
    <source>
        <strain evidence="1 2">CCM 7468</strain>
    </source>
</reference>